<dbReference type="InterPro" id="IPR050351">
    <property type="entry name" value="BphY/WalK/GraS-like"/>
</dbReference>
<keyword evidence="4" id="KW-0597">Phosphoprotein</keyword>
<reference evidence="12" key="1">
    <citation type="submission" date="2017-05" db="EMBL/GenBank/DDBJ databases">
        <authorList>
            <person name="Varghese N."/>
            <person name="Submissions S."/>
        </authorList>
    </citation>
    <scope>NUCLEOTIDE SEQUENCE</scope>
    <source>
        <strain evidence="12">DSM 45262</strain>
    </source>
</reference>
<evidence type="ECO:0000256" key="1">
    <source>
        <dbReference type="ARBA" id="ARBA00000085"/>
    </source>
</evidence>
<comment type="subcellular location">
    <subcellularLocation>
        <location evidence="2">Cell membrane</location>
        <topology evidence="2">Multi-pass membrane protein</topology>
    </subcellularLocation>
</comment>
<keyword evidence="8" id="KW-0067">ATP-binding</keyword>
<dbReference type="GO" id="GO:0000156">
    <property type="term" value="F:phosphorelay response regulator activity"/>
    <property type="evidence" value="ECO:0007669"/>
    <property type="project" value="TreeGrafter"/>
</dbReference>
<keyword evidence="10" id="KW-0812">Transmembrane</keyword>
<dbReference type="GO" id="GO:0030295">
    <property type="term" value="F:protein kinase activator activity"/>
    <property type="evidence" value="ECO:0007669"/>
    <property type="project" value="TreeGrafter"/>
</dbReference>
<dbReference type="SUPFAM" id="SSF55874">
    <property type="entry name" value="ATPase domain of HSP90 chaperone/DNA topoisomerase II/histidine kinase"/>
    <property type="match status" value="1"/>
</dbReference>
<evidence type="ECO:0000256" key="7">
    <source>
        <dbReference type="ARBA" id="ARBA00022777"/>
    </source>
</evidence>
<evidence type="ECO:0000256" key="3">
    <source>
        <dbReference type="ARBA" id="ARBA00012438"/>
    </source>
</evidence>
<proteinExistence type="predicted"/>
<dbReference type="SUPFAM" id="SSF47384">
    <property type="entry name" value="Homodimeric domain of signal transducing histidine kinase"/>
    <property type="match status" value="1"/>
</dbReference>
<feature type="domain" description="Histidine kinase" evidence="11">
    <location>
        <begin position="139"/>
        <end position="356"/>
    </location>
</feature>
<keyword evidence="7 12" id="KW-0418">Kinase</keyword>
<keyword evidence="6" id="KW-0547">Nucleotide-binding</keyword>
<comment type="caution">
    <text evidence="12">The sequence shown here is derived from an EMBL/GenBank/DDBJ whole genome shotgun (WGS) entry which is preliminary data.</text>
</comment>
<keyword evidence="10" id="KW-0472">Membrane</keyword>
<dbReference type="InterPro" id="IPR004358">
    <property type="entry name" value="Sig_transdc_His_kin-like_C"/>
</dbReference>
<dbReference type="GO" id="GO:0000155">
    <property type="term" value="F:phosphorelay sensor kinase activity"/>
    <property type="evidence" value="ECO:0007669"/>
    <property type="project" value="InterPro"/>
</dbReference>
<dbReference type="PANTHER" id="PTHR42878">
    <property type="entry name" value="TWO-COMPONENT HISTIDINE KINASE"/>
    <property type="match status" value="1"/>
</dbReference>
<evidence type="ECO:0000313" key="13">
    <source>
        <dbReference type="Proteomes" id="UP001157946"/>
    </source>
</evidence>
<evidence type="ECO:0000256" key="9">
    <source>
        <dbReference type="ARBA" id="ARBA00023012"/>
    </source>
</evidence>
<dbReference type="PROSITE" id="PS50109">
    <property type="entry name" value="HIS_KIN"/>
    <property type="match status" value="1"/>
</dbReference>
<dbReference type="PANTHER" id="PTHR42878:SF7">
    <property type="entry name" value="SENSOR HISTIDINE KINASE GLRK"/>
    <property type="match status" value="1"/>
</dbReference>
<dbReference type="FunFam" id="3.30.565.10:FF:000006">
    <property type="entry name" value="Sensor histidine kinase WalK"/>
    <property type="match status" value="1"/>
</dbReference>
<dbReference type="RefSeq" id="WP_245888346.1">
    <property type="nucleotide sequence ID" value="NZ_FXTU01000002.1"/>
</dbReference>
<evidence type="ECO:0000256" key="5">
    <source>
        <dbReference type="ARBA" id="ARBA00022679"/>
    </source>
</evidence>
<evidence type="ECO:0000256" key="2">
    <source>
        <dbReference type="ARBA" id="ARBA00004651"/>
    </source>
</evidence>
<gene>
    <name evidence="12" type="ORF">SAMN06265361_10276</name>
</gene>
<evidence type="ECO:0000313" key="12">
    <source>
        <dbReference type="EMBL" id="SMP09148.1"/>
    </source>
</evidence>
<evidence type="ECO:0000256" key="8">
    <source>
        <dbReference type="ARBA" id="ARBA00022840"/>
    </source>
</evidence>
<dbReference type="GO" id="GO:0005886">
    <property type="term" value="C:plasma membrane"/>
    <property type="evidence" value="ECO:0007669"/>
    <property type="project" value="UniProtKB-SubCell"/>
</dbReference>
<comment type="catalytic activity">
    <reaction evidence="1">
        <text>ATP + protein L-histidine = ADP + protein N-phospho-L-histidine.</text>
        <dbReference type="EC" id="2.7.13.3"/>
    </reaction>
</comment>
<dbReference type="Proteomes" id="UP001157946">
    <property type="component" value="Unassembled WGS sequence"/>
</dbReference>
<dbReference type="Gene3D" id="3.30.565.10">
    <property type="entry name" value="Histidine kinase-like ATPase, C-terminal domain"/>
    <property type="match status" value="1"/>
</dbReference>
<keyword evidence="10" id="KW-1133">Transmembrane helix</keyword>
<feature type="transmembrane region" description="Helical" evidence="10">
    <location>
        <begin position="43"/>
        <end position="62"/>
    </location>
</feature>
<dbReference type="InterPro" id="IPR036890">
    <property type="entry name" value="HATPase_C_sf"/>
</dbReference>
<dbReference type="InterPro" id="IPR005467">
    <property type="entry name" value="His_kinase_dom"/>
</dbReference>
<sequence>MKMSFRIALHFVLSLLLMLFLLGLSMMFIEEIVPESNKNFNQAPLFGIIVFVVFAISYGWYLGRPLRHLISWIRQLAEGDYSVPDKIQRSYQPHNHQMKKPYQLYQDVLLNVWTLTNTLQENELKKQQLDELKKEWIAGISHDLKTPLTYINGYSTMLLSPHYQWTEEEKEQFLKEIHAKSIHLQELIQDLNLSLQLDENKIPLNLKKVDIIEFVRRVVADAANDPRAKDDQIEFYTYHERAETEIDEKLFKRALQNLMMNAIIHNPPGTTIQVSILVSSQVQIVIQDNGKGMDKETVDNLFVKYYRGTPTDAPAEGTGLGMSIVKQLISVHKGTIDVHSQLNKGTTVTISLPRHLAST</sequence>
<dbReference type="AlphaFoldDB" id="A0AA45WKW8"/>
<dbReference type="SMART" id="SM00387">
    <property type="entry name" value="HATPase_c"/>
    <property type="match status" value="1"/>
</dbReference>
<protein>
    <recommendedName>
        <fullName evidence="3">histidine kinase</fullName>
        <ecNumber evidence="3">2.7.13.3</ecNumber>
    </recommendedName>
</protein>
<dbReference type="GO" id="GO:0007234">
    <property type="term" value="P:osmosensory signaling via phosphorelay pathway"/>
    <property type="evidence" value="ECO:0007669"/>
    <property type="project" value="TreeGrafter"/>
</dbReference>
<dbReference type="Pfam" id="PF02518">
    <property type="entry name" value="HATPase_c"/>
    <property type="match status" value="1"/>
</dbReference>
<dbReference type="CDD" id="cd00082">
    <property type="entry name" value="HisKA"/>
    <property type="match status" value="1"/>
</dbReference>
<dbReference type="PRINTS" id="PR00344">
    <property type="entry name" value="BCTRLSENSOR"/>
</dbReference>
<dbReference type="InterPro" id="IPR003594">
    <property type="entry name" value="HATPase_dom"/>
</dbReference>
<evidence type="ECO:0000256" key="4">
    <source>
        <dbReference type="ARBA" id="ARBA00022553"/>
    </source>
</evidence>
<evidence type="ECO:0000256" key="10">
    <source>
        <dbReference type="SAM" id="Phobius"/>
    </source>
</evidence>
<dbReference type="EMBL" id="FXTU01000002">
    <property type="protein sequence ID" value="SMP09148.1"/>
    <property type="molecule type" value="Genomic_DNA"/>
</dbReference>
<evidence type="ECO:0000256" key="6">
    <source>
        <dbReference type="ARBA" id="ARBA00022741"/>
    </source>
</evidence>
<organism evidence="12 13">
    <name type="scientific">Laceyella tengchongensis</name>
    <dbReference type="NCBI Taxonomy" id="574699"/>
    <lineage>
        <taxon>Bacteria</taxon>
        <taxon>Bacillati</taxon>
        <taxon>Bacillota</taxon>
        <taxon>Bacilli</taxon>
        <taxon>Bacillales</taxon>
        <taxon>Thermoactinomycetaceae</taxon>
        <taxon>Laceyella</taxon>
    </lineage>
</organism>
<dbReference type="GO" id="GO:0005524">
    <property type="term" value="F:ATP binding"/>
    <property type="evidence" value="ECO:0007669"/>
    <property type="project" value="UniProtKB-KW"/>
</dbReference>
<name>A0AA45WKW8_9BACL</name>
<accession>A0AA45WKW8</accession>
<evidence type="ECO:0000259" key="11">
    <source>
        <dbReference type="PROSITE" id="PS50109"/>
    </source>
</evidence>
<dbReference type="EC" id="2.7.13.3" evidence="3"/>
<dbReference type="CDD" id="cd00075">
    <property type="entry name" value="HATPase"/>
    <property type="match status" value="1"/>
</dbReference>
<dbReference type="InterPro" id="IPR036097">
    <property type="entry name" value="HisK_dim/P_sf"/>
</dbReference>
<dbReference type="InterPro" id="IPR003661">
    <property type="entry name" value="HisK_dim/P_dom"/>
</dbReference>
<dbReference type="Gene3D" id="1.10.287.130">
    <property type="match status" value="1"/>
</dbReference>
<keyword evidence="9" id="KW-0902">Two-component regulatory system</keyword>
<dbReference type="Pfam" id="PF00512">
    <property type="entry name" value="HisKA"/>
    <property type="match status" value="1"/>
</dbReference>
<dbReference type="SMART" id="SM00388">
    <property type="entry name" value="HisKA"/>
    <property type="match status" value="1"/>
</dbReference>
<keyword evidence="5" id="KW-0808">Transferase</keyword>
<keyword evidence="13" id="KW-1185">Reference proteome</keyword>